<keyword evidence="9" id="KW-1185">Reference proteome</keyword>
<evidence type="ECO:0000313" key="9">
    <source>
        <dbReference type="Proteomes" id="UP000775872"/>
    </source>
</evidence>
<dbReference type="GO" id="GO:0005737">
    <property type="term" value="C:cytoplasm"/>
    <property type="evidence" value="ECO:0007669"/>
    <property type="project" value="InterPro"/>
</dbReference>
<dbReference type="InterPro" id="IPR001585">
    <property type="entry name" value="TAL/FSA"/>
</dbReference>
<comment type="pathway">
    <text evidence="1 7">Carbohydrate degradation; pentose phosphate pathway; D-glyceraldehyde 3-phosphate and beta-D-fructose 6-phosphate from D-ribose 5-phosphate and D-xylulose 5-phosphate (non-oxidative stage): step 2/3.</text>
</comment>
<dbReference type="GO" id="GO:0005975">
    <property type="term" value="P:carbohydrate metabolic process"/>
    <property type="evidence" value="ECO:0007669"/>
    <property type="project" value="InterPro"/>
</dbReference>
<dbReference type="InterPro" id="IPR004730">
    <property type="entry name" value="Transaldolase_1"/>
</dbReference>
<evidence type="ECO:0000256" key="1">
    <source>
        <dbReference type="ARBA" id="ARBA00004857"/>
    </source>
</evidence>
<comment type="catalytic activity">
    <reaction evidence="7">
        <text>D-sedoheptulose 7-phosphate + D-glyceraldehyde 3-phosphate = D-erythrose 4-phosphate + beta-D-fructose 6-phosphate</text>
        <dbReference type="Rhea" id="RHEA:17053"/>
        <dbReference type="ChEBI" id="CHEBI:16897"/>
        <dbReference type="ChEBI" id="CHEBI:57483"/>
        <dbReference type="ChEBI" id="CHEBI:57634"/>
        <dbReference type="ChEBI" id="CHEBI:59776"/>
        <dbReference type="EC" id="2.2.1.2"/>
    </reaction>
</comment>
<dbReference type="PANTHER" id="PTHR10683:SF18">
    <property type="entry name" value="TRANSALDOLASE"/>
    <property type="match status" value="1"/>
</dbReference>
<evidence type="ECO:0000313" key="8">
    <source>
        <dbReference type="EMBL" id="CAH0057119.1"/>
    </source>
</evidence>
<dbReference type="InterPro" id="IPR013785">
    <property type="entry name" value="Aldolase_TIM"/>
</dbReference>
<comment type="caution">
    <text evidence="8">The sequence shown here is derived from an EMBL/GenBank/DDBJ whole genome shotgun (WGS) entry which is preliminary data.</text>
</comment>
<keyword evidence="6" id="KW-0704">Schiff base</keyword>
<dbReference type="Pfam" id="PF00923">
    <property type="entry name" value="TAL_FSA"/>
    <property type="match status" value="1"/>
</dbReference>
<dbReference type="Gene3D" id="3.20.20.70">
    <property type="entry name" value="Aldolase class I"/>
    <property type="match status" value="1"/>
</dbReference>
<comment type="function">
    <text evidence="7">Catalyzes the rate-limiting step of the non-oxidative phase in the pentose phosphate pathway. Catalyzes the reversible conversion of sedheptulose-7-phosphate and D-glyceraldehyde 3-phosphate into erythrose-4-phosphate and beta-D-fructose 6-phosphate.</text>
</comment>
<evidence type="ECO:0000256" key="3">
    <source>
        <dbReference type="ARBA" id="ARBA00013151"/>
    </source>
</evidence>
<reference evidence="9" key="1">
    <citation type="submission" date="2019-06" db="EMBL/GenBank/DDBJ databases">
        <authorList>
            <person name="Broberg M."/>
        </authorList>
    </citation>
    <scope>NUCLEOTIDE SEQUENCE [LARGE SCALE GENOMIC DNA]</scope>
</reference>
<organism evidence="8 9">
    <name type="scientific">Clonostachys solani</name>
    <dbReference type="NCBI Taxonomy" id="160281"/>
    <lineage>
        <taxon>Eukaryota</taxon>
        <taxon>Fungi</taxon>
        <taxon>Dikarya</taxon>
        <taxon>Ascomycota</taxon>
        <taxon>Pezizomycotina</taxon>
        <taxon>Sordariomycetes</taxon>
        <taxon>Hypocreomycetidae</taxon>
        <taxon>Hypocreales</taxon>
        <taxon>Bionectriaceae</taxon>
        <taxon>Clonostachys</taxon>
    </lineage>
</organism>
<dbReference type="EC" id="2.2.1.2" evidence="3 7"/>
<dbReference type="InterPro" id="IPR018225">
    <property type="entry name" value="Transaldolase_AS"/>
</dbReference>
<dbReference type="GO" id="GO:0004801">
    <property type="term" value="F:transaldolase activity"/>
    <property type="evidence" value="ECO:0007669"/>
    <property type="project" value="UniProtKB-EC"/>
</dbReference>
<dbReference type="AlphaFoldDB" id="A0A9N9ZL87"/>
<dbReference type="PANTHER" id="PTHR10683">
    <property type="entry name" value="TRANSALDOLASE"/>
    <property type="match status" value="1"/>
</dbReference>
<name>A0A9N9ZL87_9HYPO</name>
<gene>
    <name evidence="8" type="ORF">CSOL1703_00006890</name>
</gene>
<dbReference type="Proteomes" id="UP000775872">
    <property type="component" value="Unassembled WGS sequence"/>
</dbReference>
<protein>
    <recommendedName>
        <fullName evidence="3 7">Transaldolase</fullName>
        <ecNumber evidence="3 7">2.2.1.2</ecNumber>
    </recommendedName>
</protein>
<evidence type="ECO:0000256" key="6">
    <source>
        <dbReference type="ARBA" id="ARBA00023270"/>
    </source>
</evidence>
<dbReference type="PROSITE" id="PS00958">
    <property type="entry name" value="TRANSALDOLASE_2"/>
    <property type="match status" value="1"/>
</dbReference>
<evidence type="ECO:0000256" key="5">
    <source>
        <dbReference type="ARBA" id="ARBA00023126"/>
    </source>
</evidence>
<comment type="similarity">
    <text evidence="2">Belongs to the transaldolase family. Type 1 subfamily.</text>
</comment>
<evidence type="ECO:0000256" key="2">
    <source>
        <dbReference type="ARBA" id="ARBA00008012"/>
    </source>
</evidence>
<evidence type="ECO:0000256" key="4">
    <source>
        <dbReference type="ARBA" id="ARBA00022679"/>
    </source>
</evidence>
<keyword evidence="5 7" id="KW-0570">Pentose shunt</keyword>
<keyword evidence="4 7" id="KW-0808">Transferase</keyword>
<reference evidence="8 9" key="2">
    <citation type="submission" date="2021-10" db="EMBL/GenBank/DDBJ databases">
        <authorList>
            <person name="Piombo E."/>
        </authorList>
    </citation>
    <scope>NUCLEOTIDE SEQUENCE [LARGE SCALE GENOMIC DNA]</scope>
</reference>
<dbReference type="CDD" id="cd00957">
    <property type="entry name" value="Transaldolase_TalAB"/>
    <property type="match status" value="1"/>
</dbReference>
<evidence type="ECO:0000256" key="7">
    <source>
        <dbReference type="RuleBase" id="RU000501"/>
    </source>
</evidence>
<accession>A0A9N9ZL87</accession>
<sequence>MSTLEQLRQFTTIVADTGDFSVLEKFKPKDGTTNPSHILNAAKQPQHKAIIDQAAQYGKTKSEHIETQVEYAVLRLLVGFGAEILNRVSGRVSTEVDAIHSFDTEKTVSMAREIIALYEELGVPGERVLIKIASTWEGLQACRVLEAEGIHCNMTLLFSLVQAKLAAESGATLISPFVGRSMDWWQKHFPGRDFTGVKDPGVKLVTEIHQYYATHDIKTEIMAASLRNIDECVHLAGVGLMTISVKLLEELSNADYPVRQRLVNNKSCIANGTTVSYATDESKFRLDLFNDHMAFDKVAESLRIFLKDGQELKNILRAAIGALEVK</sequence>
<proteinExistence type="inferred from homology"/>
<dbReference type="SUPFAM" id="SSF51569">
    <property type="entry name" value="Aldolase"/>
    <property type="match status" value="1"/>
</dbReference>
<dbReference type="OrthoDB" id="1711136at2759"/>
<dbReference type="GO" id="GO:0009052">
    <property type="term" value="P:pentose-phosphate shunt, non-oxidative branch"/>
    <property type="evidence" value="ECO:0007669"/>
    <property type="project" value="TreeGrafter"/>
</dbReference>
<dbReference type="EMBL" id="CABFOC020000074">
    <property type="protein sequence ID" value="CAH0057119.1"/>
    <property type="molecule type" value="Genomic_DNA"/>
</dbReference>